<accession>A0A1I7DXD1</accession>
<proteinExistence type="predicted"/>
<feature type="signal peptide" evidence="1">
    <location>
        <begin position="1"/>
        <end position="25"/>
    </location>
</feature>
<dbReference type="Proteomes" id="UP000199187">
    <property type="component" value="Unassembled WGS sequence"/>
</dbReference>
<dbReference type="EMBL" id="FPAU01000007">
    <property type="protein sequence ID" value="SFU16334.1"/>
    <property type="molecule type" value="Genomic_DNA"/>
</dbReference>
<dbReference type="InterPro" id="IPR038706">
    <property type="entry name" value="Type_VI_SciN-like_sf"/>
</dbReference>
<evidence type="ECO:0000256" key="1">
    <source>
        <dbReference type="SAM" id="SignalP"/>
    </source>
</evidence>
<keyword evidence="3" id="KW-1185">Reference proteome</keyword>
<evidence type="ECO:0000313" key="2">
    <source>
        <dbReference type="EMBL" id="SFU16334.1"/>
    </source>
</evidence>
<dbReference type="OrthoDB" id="6556396at2"/>
<dbReference type="NCBIfam" id="TIGR03352">
    <property type="entry name" value="VI_chp_3"/>
    <property type="match status" value="1"/>
</dbReference>
<dbReference type="Pfam" id="PF12790">
    <property type="entry name" value="T6SS-SciN"/>
    <property type="match status" value="1"/>
</dbReference>
<dbReference type="RefSeq" id="WP_090125418.1">
    <property type="nucleotide sequence ID" value="NZ_CP045300.1"/>
</dbReference>
<keyword evidence="2" id="KW-0449">Lipoprotein</keyword>
<organism evidence="2 3">
    <name type="scientific">Kosakonia arachidis</name>
    <dbReference type="NCBI Taxonomy" id="551989"/>
    <lineage>
        <taxon>Bacteria</taxon>
        <taxon>Pseudomonadati</taxon>
        <taxon>Pseudomonadota</taxon>
        <taxon>Gammaproteobacteria</taxon>
        <taxon>Enterobacterales</taxon>
        <taxon>Enterobacteriaceae</taxon>
        <taxon>Kosakonia</taxon>
    </lineage>
</organism>
<dbReference type="Gene3D" id="2.60.40.4150">
    <property type="entry name" value="Type VI secretion system, lipoprotein SciN"/>
    <property type="match status" value="1"/>
</dbReference>
<keyword evidence="1" id="KW-0732">Signal</keyword>
<name>A0A1I7DXD1_9ENTR</name>
<sequence length="210" mass="22402">MPGKHTLTIAFCVALLSGCAAEENAASTTKQQAIDQVAAPFAQGSITLTIQTDPDLNAVHGIANSCTLLVIQAQHANTLSKLLSNPFALKSLFSAAGAQDDILKVDRYAAMPGQHTTLHIDRSENTRYLAVVAGYYPFPQKQHMVLIRIPVTTESSGWWTPRWQAQLAPVTLTLHLGSNGMTQFTGAESEPLRLQNAAPAPSHSSASQGS</sequence>
<feature type="chain" id="PRO_5011533587" evidence="1">
    <location>
        <begin position="26"/>
        <end position="210"/>
    </location>
</feature>
<reference evidence="3" key="1">
    <citation type="submission" date="2016-10" db="EMBL/GenBank/DDBJ databases">
        <authorList>
            <person name="Varghese N."/>
            <person name="Submissions S."/>
        </authorList>
    </citation>
    <scope>NUCLEOTIDE SEQUENCE [LARGE SCALE GENOMIC DNA]</scope>
    <source>
        <strain evidence="3">Ah-143</strain>
    </source>
</reference>
<evidence type="ECO:0000313" key="3">
    <source>
        <dbReference type="Proteomes" id="UP000199187"/>
    </source>
</evidence>
<gene>
    <name evidence="2" type="ORF">SAMN05192562_107133</name>
</gene>
<protein>
    <submittedName>
        <fullName evidence="2">Type VI secretion lipoprotein, VC_A0113 family</fullName>
    </submittedName>
</protein>
<dbReference type="AlphaFoldDB" id="A0A1I7DXD1"/>
<dbReference type="InterPro" id="IPR017734">
    <property type="entry name" value="T6SS_SciN"/>
</dbReference>
<dbReference type="PROSITE" id="PS51257">
    <property type="entry name" value="PROKAR_LIPOPROTEIN"/>
    <property type="match status" value="1"/>
</dbReference>